<sequence length="294" mass="33034">MFSPITINRTLSANNITRQIEETPPVGAKHHGDGWWWDAFRVVVRPRCGARHPSRYDGPEIVVRETGESGMGTWHFAAVALSWCSVRSPNPEMSTQHVVDDFRAMSLLDHGVRRASSQPLSNITEETPKSRHRERIQTARSPVQPIPGSQHHGPQSPIPGRQKTSAEFTRPRSPGHLKQASDHESQSASSTPTTQSPTIYSSGESWAMAQDFLSSGSKTYRSHHRRSRSHKARYFGDKRKYLEVDDWELGDTRPRVASMPCRSASKGYISCDYSKRSSHKAWPLSNASFYQIGV</sequence>
<dbReference type="EMBL" id="JAODUP010000468">
    <property type="protein sequence ID" value="KAK2149082.1"/>
    <property type="molecule type" value="Genomic_DNA"/>
</dbReference>
<evidence type="ECO:0000256" key="1">
    <source>
        <dbReference type="SAM" id="MobiDB-lite"/>
    </source>
</evidence>
<feature type="compositionally biased region" description="Polar residues" evidence="1">
    <location>
        <begin position="115"/>
        <end position="125"/>
    </location>
</feature>
<name>A0AAD9J9G4_9ANNE</name>
<reference evidence="2" key="1">
    <citation type="journal article" date="2023" name="Mol. Biol. Evol.">
        <title>Third-Generation Sequencing Reveals the Adaptive Role of the Epigenome in Three Deep-Sea Polychaetes.</title>
        <authorList>
            <person name="Perez M."/>
            <person name="Aroh O."/>
            <person name="Sun Y."/>
            <person name="Lan Y."/>
            <person name="Juniper S.K."/>
            <person name="Young C.R."/>
            <person name="Angers B."/>
            <person name="Qian P.Y."/>
        </authorList>
    </citation>
    <scope>NUCLEOTIDE SEQUENCE</scope>
    <source>
        <strain evidence="2">P08H-3</strain>
    </source>
</reference>
<evidence type="ECO:0000313" key="3">
    <source>
        <dbReference type="Proteomes" id="UP001208570"/>
    </source>
</evidence>
<protein>
    <submittedName>
        <fullName evidence="2">Uncharacterized protein</fullName>
    </submittedName>
</protein>
<dbReference type="AlphaFoldDB" id="A0AAD9J9G4"/>
<feature type="compositionally biased region" description="Low complexity" evidence="1">
    <location>
        <begin position="186"/>
        <end position="200"/>
    </location>
</feature>
<comment type="caution">
    <text evidence="2">The sequence shown here is derived from an EMBL/GenBank/DDBJ whole genome shotgun (WGS) entry which is preliminary data.</text>
</comment>
<accession>A0AAD9J9G4</accession>
<gene>
    <name evidence="2" type="ORF">LSH36_468g00007</name>
</gene>
<dbReference type="Proteomes" id="UP001208570">
    <property type="component" value="Unassembled WGS sequence"/>
</dbReference>
<keyword evidence="3" id="KW-1185">Reference proteome</keyword>
<evidence type="ECO:0000313" key="2">
    <source>
        <dbReference type="EMBL" id="KAK2149082.1"/>
    </source>
</evidence>
<feature type="region of interest" description="Disordered" evidence="1">
    <location>
        <begin position="113"/>
        <end position="200"/>
    </location>
</feature>
<organism evidence="2 3">
    <name type="scientific">Paralvinella palmiformis</name>
    <dbReference type="NCBI Taxonomy" id="53620"/>
    <lineage>
        <taxon>Eukaryota</taxon>
        <taxon>Metazoa</taxon>
        <taxon>Spiralia</taxon>
        <taxon>Lophotrochozoa</taxon>
        <taxon>Annelida</taxon>
        <taxon>Polychaeta</taxon>
        <taxon>Sedentaria</taxon>
        <taxon>Canalipalpata</taxon>
        <taxon>Terebellida</taxon>
        <taxon>Terebelliformia</taxon>
        <taxon>Alvinellidae</taxon>
        <taxon>Paralvinella</taxon>
    </lineage>
</organism>
<proteinExistence type="predicted"/>